<keyword evidence="3" id="KW-1185">Reference proteome</keyword>
<organism evidence="2 3">
    <name type="scientific">Novosphingobium album</name>
    <name type="common">ex Liu et al. 2023</name>
    <dbReference type="NCBI Taxonomy" id="3031130"/>
    <lineage>
        <taxon>Bacteria</taxon>
        <taxon>Pseudomonadati</taxon>
        <taxon>Pseudomonadota</taxon>
        <taxon>Alphaproteobacteria</taxon>
        <taxon>Sphingomonadales</taxon>
        <taxon>Sphingomonadaceae</taxon>
        <taxon>Novosphingobium</taxon>
    </lineage>
</organism>
<name>A0ABT5WNB8_9SPHN</name>
<evidence type="ECO:0000313" key="2">
    <source>
        <dbReference type="EMBL" id="MDE8651530.1"/>
    </source>
</evidence>
<proteinExistence type="predicted"/>
<accession>A0ABT5WNB8</accession>
<dbReference type="SUPFAM" id="SSF53850">
    <property type="entry name" value="Periplasmic binding protein-like II"/>
    <property type="match status" value="1"/>
</dbReference>
<reference evidence="2 3" key="1">
    <citation type="submission" date="2023-03" db="EMBL/GenBank/DDBJ databases">
        <title>NovoSphingobium album sp. nov. isolated from polycyclic aromatic hydrocarbons- and heavy-metal polluted soil.</title>
        <authorList>
            <person name="Liu Z."/>
            <person name="Wang K."/>
        </authorList>
    </citation>
    <scope>NUCLEOTIDE SEQUENCE [LARGE SCALE GENOMIC DNA]</scope>
    <source>
        <strain evidence="2 3">H3SJ31-1</strain>
    </source>
</reference>
<dbReference type="EMBL" id="JARESE010000019">
    <property type="protein sequence ID" value="MDE8651530.1"/>
    <property type="molecule type" value="Genomic_DNA"/>
</dbReference>
<evidence type="ECO:0000313" key="3">
    <source>
        <dbReference type="Proteomes" id="UP001216253"/>
    </source>
</evidence>
<dbReference type="Proteomes" id="UP001216253">
    <property type="component" value="Unassembled WGS sequence"/>
</dbReference>
<feature type="domain" description="SsuA/THI5-like" evidence="1">
    <location>
        <begin position="88"/>
        <end position="137"/>
    </location>
</feature>
<dbReference type="InterPro" id="IPR015168">
    <property type="entry name" value="SsuA/THI5"/>
</dbReference>
<protein>
    <submittedName>
        <fullName evidence="2">ABC transporter substrate-binding protein</fullName>
    </submittedName>
</protein>
<sequence length="332" mass="36628">MHVTKLVLSLATSPYDRTAGLFDGRIRVEGCDIVPVALSPEETFHRAFKHAEFDITEISLSSHTLTVARGTSAYVGIPAFTSRAFRHSGIYIRTDRGIASPADLRGKTIGLPEYQQTANVWIRALLKDEYGVGADEIRWRVGGIEQPGRGERAPLTLPPAIDYQPVPAGGTLSQMLRDGDLDAVFSPKEPSCFSQGAPHVDRLFPDYQGVEEDYFRRTGIFPIMHLVGIRRALVEQHPWLPVSVLKAFSAAKKLALEELGLIGHLAVTLPWPVAALTHARKLIGEDFWSYGVAPNRAQLEAFLDHSVEQGLSVRRVALEELFAPSVLDMSRL</sequence>
<dbReference type="Pfam" id="PF09084">
    <property type="entry name" value="NMT1"/>
    <property type="match status" value="1"/>
</dbReference>
<dbReference type="Gene3D" id="3.40.190.10">
    <property type="entry name" value="Periplasmic binding protein-like II"/>
    <property type="match status" value="1"/>
</dbReference>
<gene>
    <name evidence="2" type="ORF">PYV00_07335</name>
</gene>
<evidence type="ECO:0000259" key="1">
    <source>
        <dbReference type="Pfam" id="PF09084"/>
    </source>
</evidence>
<comment type="caution">
    <text evidence="2">The sequence shown here is derived from an EMBL/GenBank/DDBJ whole genome shotgun (WGS) entry which is preliminary data.</text>
</comment>